<dbReference type="EMBL" id="CP093350">
    <property type="protein sequence ID" value="WOH12512.1"/>
    <property type="molecule type" value="Genomic_DNA"/>
</dbReference>
<dbReference type="Gramene" id="KZM85068">
    <property type="protein sequence ID" value="KZM85068"/>
    <property type="gene ID" value="DCAR_027510"/>
</dbReference>
<gene>
    <name evidence="1" type="ORF">DCAR_0832016</name>
</gene>
<dbReference type="Proteomes" id="UP000077755">
    <property type="component" value="Chromosome 8"/>
</dbReference>
<protein>
    <submittedName>
        <fullName evidence="1">Uncharacterized protein</fullName>
    </submittedName>
</protein>
<name>A0A175YPM6_DAUCS</name>
<keyword evidence="2" id="KW-1185">Reference proteome</keyword>
<dbReference type="AlphaFoldDB" id="A0A175YPM6"/>
<evidence type="ECO:0000313" key="2">
    <source>
        <dbReference type="Proteomes" id="UP000077755"/>
    </source>
</evidence>
<reference evidence="1" key="1">
    <citation type="journal article" date="2016" name="Nat. Genet.">
        <title>A high-quality carrot genome assembly provides new insights into carotenoid accumulation and asterid genome evolution.</title>
        <authorList>
            <person name="Iorizzo M."/>
            <person name="Ellison S."/>
            <person name="Senalik D."/>
            <person name="Zeng P."/>
            <person name="Satapoomin P."/>
            <person name="Huang J."/>
            <person name="Bowman M."/>
            <person name="Iovene M."/>
            <person name="Sanseverino W."/>
            <person name="Cavagnaro P."/>
            <person name="Yildiz M."/>
            <person name="Macko-Podgorni A."/>
            <person name="Moranska E."/>
            <person name="Grzebelus E."/>
            <person name="Grzebelus D."/>
            <person name="Ashrafi H."/>
            <person name="Zheng Z."/>
            <person name="Cheng S."/>
            <person name="Spooner D."/>
            <person name="Van Deynze A."/>
            <person name="Simon P."/>
        </authorList>
    </citation>
    <scope>NUCLEOTIDE SEQUENCE</scope>
    <source>
        <tissue evidence="1">Leaf</tissue>
    </source>
</reference>
<accession>A0A175YPM6</accession>
<sequence>MTLISFLFLLFSLVTSSFSYYTVKSDNDFNDKFKIFYNTILRRQTEVNILNKKISDALSEKKIVDRARGLLPQINSENGVNFEDLAKIYANIQAAESSYGGKDSEMKKLYVNIQDAKSSYGGKDADMKKFHANIQGAKSSYGNVLSRNDVVASVNLTVYHHYNDVDKTGKKMQLFFGNQGPSDTVLLKRQESINDSKQSETLCGSAITVSGETRACVNSLQQIMKFVSGLMGKEVTPLFTSPSK</sequence>
<organism evidence="1 2">
    <name type="scientific">Daucus carota subsp. sativus</name>
    <name type="common">Carrot</name>
    <dbReference type="NCBI Taxonomy" id="79200"/>
    <lineage>
        <taxon>Eukaryota</taxon>
        <taxon>Viridiplantae</taxon>
        <taxon>Streptophyta</taxon>
        <taxon>Embryophyta</taxon>
        <taxon>Tracheophyta</taxon>
        <taxon>Spermatophyta</taxon>
        <taxon>Magnoliopsida</taxon>
        <taxon>eudicotyledons</taxon>
        <taxon>Gunneridae</taxon>
        <taxon>Pentapetalae</taxon>
        <taxon>asterids</taxon>
        <taxon>campanulids</taxon>
        <taxon>Apiales</taxon>
        <taxon>Apiaceae</taxon>
        <taxon>Apioideae</taxon>
        <taxon>Scandiceae</taxon>
        <taxon>Daucinae</taxon>
        <taxon>Daucus</taxon>
        <taxon>Daucus sect. Daucus</taxon>
    </lineage>
</organism>
<proteinExistence type="predicted"/>
<evidence type="ECO:0000313" key="1">
    <source>
        <dbReference type="EMBL" id="WOH12512.1"/>
    </source>
</evidence>
<reference evidence="1" key="2">
    <citation type="submission" date="2022-03" db="EMBL/GenBank/DDBJ databases">
        <title>Draft title - Genomic analysis of global carrot germplasm unveils the trajectory of domestication and the origin of high carotenoid orange carrot.</title>
        <authorList>
            <person name="Iorizzo M."/>
            <person name="Ellison S."/>
            <person name="Senalik D."/>
            <person name="Macko-Podgorni A."/>
            <person name="Grzebelus D."/>
            <person name="Bostan H."/>
            <person name="Rolling W."/>
            <person name="Curaba J."/>
            <person name="Simon P."/>
        </authorList>
    </citation>
    <scope>NUCLEOTIDE SEQUENCE</scope>
    <source>
        <tissue evidence="1">Leaf</tissue>
    </source>
</reference>